<reference evidence="2" key="1">
    <citation type="submission" date="2016-10" db="EMBL/GenBank/DDBJ databases">
        <title>Sequence of Gallionella enrichment culture.</title>
        <authorList>
            <person name="Poehlein A."/>
            <person name="Muehling M."/>
            <person name="Daniel R."/>
        </authorList>
    </citation>
    <scope>NUCLEOTIDE SEQUENCE</scope>
</reference>
<accession>A0A1J5P8M5</accession>
<protein>
    <submittedName>
        <fullName evidence="2">Uncharacterized protein</fullName>
    </submittedName>
</protein>
<evidence type="ECO:0000256" key="1">
    <source>
        <dbReference type="SAM" id="MobiDB-lite"/>
    </source>
</evidence>
<dbReference type="AlphaFoldDB" id="A0A1J5P8M5"/>
<gene>
    <name evidence="2" type="ORF">GALL_504740</name>
</gene>
<dbReference type="EMBL" id="MLJW01005601">
    <property type="protein sequence ID" value="OIQ67945.1"/>
    <property type="molecule type" value="Genomic_DNA"/>
</dbReference>
<name>A0A1J5P8M5_9ZZZZ</name>
<comment type="caution">
    <text evidence="2">The sequence shown here is derived from an EMBL/GenBank/DDBJ whole genome shotgun (WGS) entry which is preliminary data.</text>
</comment>
<proteinExistence type="predicted"/>
<organism evidence="2">
    <name type="scientific">mine drainage metagenome</name>
    <dbReference type="NCBI Taxonomy" id="410659"/>
    <lineage>
        <taxon>unclassified sequences</taxon>
        <taxon>metagenomes</taxon>
        <taxon>ecological metagenomes</taxon>
    </lineage>
</organism>
<feature type="region of interest" description="Disordered" evidence="1">
    <location>
        <begin position="1"/>
        <end position="21"/>
    </location>
</feature>
<evidence type="ECO:0000313" key="2">
    <source>
        <dbReference type="EMBL" id="OIQ67945.1"/>
    </source>
</evidence>
<sequence length="290" mass="32063">MANTEAAGRAREPSIGDEGNLAAHALPGQRCRGRKHFAHARTATRSLIADDDDLALFVGLLLDRLEGILFAIEATGGTGKFQIRHTRDFHDRSLRRDISLQTDNATGDGDRLVGGPHYILVRIPFHALEVFGDRPACDCHAVAMQVAVIEQRLHQKRYATSLKHIFGDITTARLQIRDIRCLFEDFGDVKKVELDTAFVSNRRQMQCSIGRAAGRCHHSGRIFQGAARHDVTRPKVKGNQIHDLFAGGHAERVANFIRRRRTGRIGQCQPDGFGHCRHGVGGELCAARAS</sequence>